<dbReference type="Pfam" id="PF12867">
    <property type="entry name" value="DinB_2"/>
    <property type="match status" value="1"/>
</dbReference>
<keyword evidence="3" id="KW-1185">Reference proteome</keyword>
<dbReference type="RefSeq" id="WP_143410657.1">
    <property type="nucleotide sequence ID" value="NZ_VHSF01000002.1"/>
</dbReference>
<dbReference type="EMBL" id="VHSF01000002">
    <property type="protein sequence ID" value="TRO65338.1"/>
    <property type="molecule type" value="Genomic_DNA"/>
</dbReference>
<dbReference type="OrthoDB" id="9798830at2"/>
<gene>
    <name evidence="2" type="ORF">FGM01_07990</name>
</gene>
<proteinExistence type="predicted"/>
<feature type="domain" description="DinB-like" evidence="1">
    <location>
        <begin position="22"/>
        <end position="147"/>
    </location>
</feature>
<dbReference type="InterPro" id="IPR034660">
    <property type="entry name" value="DinB/YfiT-like"/>
</dbReference>
<comment type="caution">
    <text evidence="2">The sequence shown here is derived from an EMBL/GenBank/DDBJ whole genome shotgun (WGS) entry which is preliminary data.</text>
</comment>
<organism evidence="2 3">
    <name type="scientific">Christiangramia sabulilitoris</name>
    <dbReference type="NCBI Taxonomy" id="2583991"/>
    <lineage>
        <taxon>Bacteria</taxon>
        <taxon>Pseudomonadati</taxon>
        <taxon>Bacteroidota</taxon>
        <taxon>Flavobacteriia</taxon>
        <taxon>Flavobacteriales</taxon>
        <taxon>Flavobacteriaceae</taxon>
        <taxon>Christiangramia</taxon>
    </lineage>
</organism>
<reference evidence="2 3" key="1">
    <citation type="submission" date="2019-06" db="EMBL/GenBank/DDBJ databases">
        <title>Gramella sabulilitoris sp. nov., isolated from a marine sand.</title>
        <authorList>
            <person name="Yoon J.-H."/>
        </authorList>
    </citation>
    <scope>NUCLEOTIDE SEQUENCE [LARGE SCALE GENOMIC DNA]</scope>
    <source>
        <strain evidence="2 3">HSMS-1</strain>
    </source>
</reference>
<sequence length="159" mass="18670">MISDKESRKQLVAHLEGGLAYASIESFIDAIPFGKIRKRPSGLPYSFYEVFFHIWFAQKDILDYINSPEYSPKEWPTDYWPDVPEPASEEEWEDLKANYFEDRKLLKDHLLNEEFDLGQPVLNSQDHTLLREILLVIEHTAYHTGQLLLIQRLLGVYDN</sequence>
<accession>A0A550I3E4</accession>
<dbReference type="Proteomes" id="UP000315131">
    <property type="component" value="Unassembled WGS sequence"/>
</dbReference>
<evidence type="ECO:0000259" key="1">
    <source>
        <dbReference type="Pfam" id="PF12867"/>
    </source>
</evidence>
<evidence type="ECO:0000313" key="2">
    <source>
        <dbReference type="EMBL" id="TRO65338.1"/>
    </source>
</evidence>
<name>A0A550I3E4_9FLAO</name>
<dbReference type="InterPro" id="IPR024775">
    <property type="entry name" value="DinB-like"/>
</dbReference>
<dbReference type="Gene3D" id="1.20.120.450">
    <property type="entry name" value="dinb family like domain"/>
    <property type="match status" value="1"/>
</dbReference>
<dbReference type="AlphaFoldDB" id="A0A550I3E4"/>
<dbReference type="SUPFAM" id="SSF109854">
    <property type="entry name" value="DinB/YfiT-like putative metalloenzymes"/>
    <property type="match status" value="1"/>
</dbReference>
<evidence type="ECO:0000313" key="3">
    <source>
        <dbReference type="Proteomes" id="UP000315131"/>
    </source>
</evidence>
<protein>
    <submittedName>
        <fullName evidence="2">DinB family protein</fullName>
    </submittedName>
</protein>